<name>A0ABS7BT11_9SPHN</name>
<evidence type="ECO:0000313" key="3">
    <source>
        <dbReference type="Proteomes" id="UP000759103"/>
    </source>
</evidence>
<evidence type="ECO:0000313" key="2">
    <source>
        <dbReference type="EMBL" id="MBW6532718.1"/>
    </source>
</evidence>
<dbReference type="RefSeq" id="WP_219750306.1">
    <property type="nucleotide sequence ID" value="NZ_JAHXZN010000009.1"/>
</dbReference>
<organism evidence="2 3">
    <name type="scientific">Sphingomonas citri</name>
    <dbReference type="NCBI Taxonomy" id="2862499"/>
    <lineage>
        <taxon>Bacteria</taxon>
        <taxon>Pseudomonadati</taxon>
        <taxon>Pseudomonadota</taxon>
        <taxon>Alphaproteobacteria</taxon>
        <taxon>Sphingomonadales</taxon>
        <taxon>Sphingomonadaceae</taxon>
        <taxon>Sphingomonas</taxon>
    </lineage>
</organism>
<keyword evidence="1" id="KW-1133">Transmembrane helix</keyword>
<dbReference type="EMBL" id="JAHXZN010000009">
    <property type="protein sequence ID" value="MBW6532718.1"/>
    <property type="molecule type" value="Genomic_DNA"/>
</dbReference>
<keyword evidence="1" id="KW-0812">Transmembrane</keyword>
<feature type="transmembrane region" description="Helical" evidence="1">
    <location>
        <begin position="67"/>
        <end position="88"/>
    </location>
</feature>
<accession>A0ABS7BT11</accession>
<proteinExistence type="predicted"/>
<keyword evidence="1" id="KW-0472">Membrane</keyword>
<protein>
    <submittedName>
        <fullName evidence="2">Uncharacterized protein</fullName>
    </submittedName>
</protein>
<gene>
    <name evidence="2" type="ORF">KZ820_18400</name>
</gene>
<evidence type="ECO:0000256" key="1">
    <source>
        <dbReference type="SAM" id="Phobius"/>
    </source>
</evidence>
<comment type="caution">
    <text evidence="2">The sequence shown here is derived from an EMBL/GenBank/DDBJ whole genome shotgun (WGS) entry which is preliminary data.</text>
</comment>
<sequence>MSQFSAIEIANWIAIYLAAGICCAIAMALSVTVTLQGLWKDKIWQDARTVRGAVLLLPKAWWRWQKLYLLSTPVTLGIVGSFAATMSWS</sequence>
<reference evidence="2 3" key="1">
    <citation type="submission" date="2021-07" db="EMBL/GenBank/DDBJ databases">
        <title>Sphingomonas sp.</title>
        <authorList>
            <person name="Feng G."/>
            <person name="Li J."/>
            <person name="Pan M."/>
        </authorList>
    </citation>
    <scope>NUCLEOTIDE SEQUENCE [LARGE SCALE GENOMIC DNA]</scope>
    <source>
        <strain evidence="2 3">RRHST34</strain>
    </source>
</reference>
<feature type="transmembrane region" description="Helical" evidence="1">
    <location>
        <begin position="12"/>
        <end position="35"/>
    </location>
</feature>
<keyword evidence="3" id="KW-1185">Reference proteome</keyword>
<dbReference type="Proteomes" id="UP000759103">
    <property type="component" value="Unassembled WGS sequence"/>
</dbReference>